<dbReference type="InterPro" id="IPR050450">
    <property type="entry name" value="COX15/CtaA_HemeA_synthase"/>
</dbReference>
<keyword evidence="5 12" id="KW-1133">Transmembrane helix</keyword>
<feature type="transmembrane region" description="Helical" evidence="12">
    <location>
        <begin position="265"/>
        <end position="285"/>
    </location>
</feature>
<feature type="transmembrane region" description="Helical" evidence="12">
    <location>
        <begin position="297"/>
        <end position="321"/>
    </location>
</feature>
<evidence type="ECO:0000256" key="12">
    <source>
        <dbReference type="SAM" id="Phobius"/>
    </source>
</evidence>
<sequence>MNLNTKNKINSFRRTSLITVIAVYFLILVGGIVRSTGSGMGCPDWPKCFGSVIPPTSVDQLPKNYQEIYLEKRLAKNERFVATLEKLGFEKAAYQVANDKSILVEEEFNATKTWIEYINRLIGVLIGFLIIFTVWKSFKLWSVDKWIPILSIASLILVLFQGWIGSLVVSTNLLIWMITFHMILALLLVGLLLYINHRAVDLIRTKADLFQVPSKLRWILILGIILMFAQVILGTQVREQIDQVAASLGNMLREEWIERSGIEFLIHRSFSLVLLGVHLLYFFWAFKYTLRKSQVNLWSQVLILLILLEIASGIGMAYFGIPAFLQPIHLLLGSLIVGVQFILILQLRDHVQLKLNTN</sequence>
<feature type="transmembrane region" description="Helical" evidence="12">
    <location>
        <begin position="327"/>
        <end position="345"/>
    </location>
</feature>
<feature type="transmembrane region" description="Helical" evidence="12">
    <location>
        <begin position="147"/>
        <end position="168"/>
    </location>
</feature>
<evidence type="ECO:0000256" key="4">
    <source>
        <dbReference type="ARBA" id="ARBA00022723"/>
    </source>
</evidence>
<protein>
    <submittedName>
        <fullName evidence="13">Cytochrome c oxidase assembly protein subunit 15</fullName>
    </submittedName>
</protein>
<evidence type="ECO:0000256" key="9">
    <source>
        <dbReference type="ARBA" id="ARBA00023136"/>
    </source>
</evidence>
<comment type="subcellular location">
    <subcellularLocation>
        <location evidence="1">Membrane</location>
        <topology evidence="1">Multi-pass membrane protein</topology>
    </subcellularLocation>
</comment>
<feature type="transmembrane region" description="Helical" evidence="12">
    <location>
        <begin position="117"/>
        <end position="135"/>
    </location>
</feature>
<dbReference type="InterPro" id="IPR003780">
    <property type="entry name" value="COX15/CtaA_fam"/>
</dbReference>
<keyword evidence="6" id="KW-0560">Oxidoreductase</keyword>
<dbReference type="Proteomes" id="UP000199564">
    <property type="component" value="Unassembled WGS sequence"/>
</dbReference>
<evidence type="ECO:0000313" key="14">
    <source>
        <dbReference type="Proteomes" id="UP000199564"/>
    </source>
</evidence>
<dbReference type="PANTHER" id="PTHR35457">
    <property type="entry name" value="HEME A SYNTHASE"/>
    <property type="match status" value="1"/>
</dbReference>
<keyword evidence="8" id="KW-0350">Heme biosynthesis</keyword>
<gene>
    <name evidence="13" type="ORF">SAMN04488519_10960</name>
</gene>
<organism evidence="13 14">
    <name type="scientific">Algoriphagus ornithinivorans</name>
    <dbReference type="NCBI Taxonomy" id="226506"/>
    <lineage>
        <taxon>Bacteria</taxon>
        <taxon>Pseudomonadati</taxon>
        <taxon>Bacteroidota</taxon>
        <taxon>Cytophagia</taxon>
        <taxon>Cytophagales</taxon>
        <taxon>Cyclobacteriaceae</taxon>
        <taxon>Algoriphagus</taxon>
    </lineage>
</organism>
<feature type="transmembrane region" description="Helical" evidence="12">
    <location>
        <begin position="174"/>
        <end position="195"/>
    </location>
</feature>
<keyword evidence="10" id="KW-1015">Disulfide bond</keyword>
<accession>A0A1I5ILF3</accession>
<evidence type="ECO:0000313" key="13">
    <source>
        <dbReference type="EMBL" id="SFO61294.1"/>
    </source>
</evidence>
<dbReference type="STRING" id="226506.SAMN04488519_10960"/>
<feature type="transmembrane region" description="Helical" evidence="12">
    <location>
        <begin position="216"/>
        <end position="233"/>
    </location>
</feature>
<keyword evidence="7" id="KW-0408">Iron</keyword>
<evidence type="ECO:0000256" key="2">
    <source>
        <dbReference type="ARBA" id="ARBA00022475"/>
    </source>
</evidence>
<reference evidence="14" key="1">
    <citation type="submission" date="2016-10" db="EMBL/GenBank/DDBJ databases">
        <authorList>
            <person name="Varghese N."/>
            <person name="Submissions S."/>
        </authorList>
    </citation>
    <scope>NUCLEOTIDE SEQUENCE [LARGE SCALE GENOMIC DNA]</scope>
    <source>
        <strain evidence="14">DSM 15282</strain>
    </source>
</reference>
<evidence type="ECO:0000256" key="7">
    <source>
        <dbReference type="ARBA" id="ARBA00023004"/>
    </source>
</evidence>
<keyword evidence="4" id="KW-0479">Metal-binding</keyword>
<evidence type="ECO:0000256" key="8">
    <source>
        <dbReference type="ARBA" id="ARBA00023133"/>
    </source>
</evidence>
<proteinExistence type="predicted"/>
<keyword evidence="9 12" id="KW-0472">Membrane</keyword>
<dbReference type="AlphaFoldDB" id="A0A1I5ILF3"/>
<evidence type="ECO:0000256" key="3">
    <source>
        <dbReference type="ARBA" id="ARBA00022692"/>
    </source>
</evidence>
<dbReference type="PANTHER" id="PTHR35457:SF1">
    <property type="entry name" value="HEME A SYNTHASE"/>
    <property type="match status" value="1"/>
</dbReference>
<evidence type="ECO:0000256" key="11">
    <source>
        <dbReference type="ARBA" id="ARBA00023444"/>
    </source>
</evidence>
<evidence type="ECO:0000256" key="1">
    <source>
        <dbReference type="ARBA" id="ARBA00004141"/>
    </source>
</evidence>
<feature type="transmembrane region" description="Helical" evidence="12">
    <location>
        <begin position="12"/>
        <end position="33"/>
    </location>
</feature>
<evidence type="ECO:0000256" key="10">
    <source>
        <dbReference type="ARBA" id="ARBA00023157"/>
    </source>
</evidence>
<dbReference type="GO" id="GO:0046872">
    <property type="term" value="F:metal ion binding"/>
    <property type="evidence" value="ECO:0007669"/>
    <property type="project" value="UniProtKB-KW"/>
</dbReference>
<dbReference type="EMBL" id="FOVW01000009">
    <property type="protein sequence ID" value="SFO61294.1"/>
    <property type="molecule type" value="Genomic_DNA"/>
</dbReference>
<keyword evidence="14" id="KW-1185">Reference proteome</keyword>
<keyword evidence="3 12" id="KW-0812">Transmembrane</keyword>
<evidence type="ECO:0000256" key="6">
    <source>
        <dbReference type="ARBA" id="ARBA00023002"/>
    </source>
</evidence>
<dbReference type="GO" id="GO:0006784">
    <property type="term" value="P:heme A biosynthetic process"/>
    <property type="evidence" value="ECO:0007669"/>
    <property type="project" value="InterPro"/>
</dbReference>
<dbReference type="GO" id="GO:0016020">
    <property type="term" value="C:membrane"/>
    <property type="evidence" value="ECO:0007669"/>
    <property type="project" value="UniProtKB-SubCell"/>
</dbReference>
<comment type="pathway">
    <text evidence="11">Porphyrin-containing compound metabolism.</text>
</comment>
<dbReference type="RefSeq" id="WP_091655050.1">
    <property type="nucleotide sequence ID" value="NZ_FOVW01000009.1"/>
</dbReference>
<keyword evidence="2" id="KW-1003">Cell membrane</keyword>
<dbReference type="Pfam" id="PF02628">
    <property type="entry name" value="COX15-CtaA"/>
    <property type="match status" value="2"/>
</dbReference>
<dbReference type="GO" id="GO:0016491">
    <property type="term" value="F:oxidoreductase activity"/>
    <property type="evidence" value="ECO:0007669"/>
    <property type="project" value="UniProtKB-KW"/>
</dbReference>
<name>A0A1I5ILF3_9BACT</name>
<evidence type="ECO:0000256" key="5">
    <source>
        <dbReference type="ARBA" id="ARBA00022989"/>
    </source>
</evidence>